<dbReference type="SUPFAM" id="SSF51261">
    <property type="entry name" value="Duplicated hybrid motif"/>
    <property type="match status" value="1"/>
</dbReference>
<feature type="compositionally biased region" description="Low complexity" evidence="1">
    <location>
        <begin position="83"/>
        <end position="121"/>
    </location>
</feature>
<dbReference type="Proteomes" id="UP000659904">
    <property type="component" value="Unassembled WGS sequence"/>
</dbReference>
<protein>
    <recommendedName>
        <fullName evidence="2">M23ase beta-sheet core domain-containing protein</fullName>
    </recommendedName>
</protein>
<keyword evidence="4" id="KW-1185">Reference proteome</keyword>
<accession>A0A8J3KJZ2</accession>
<dbReference type="InterPro" id="IPR050570">
    <property type="entry name" value="Cell_wall_metabolism_enzyme"/>
</dbReference>
<evidence type="ECO:0000313" key="3">
    <source>
        <dbReference type="EMBL" id="GIG02330.1"/>
    </source>
</evidence>
<proteinExistence type="predicted"/>
<dbReference type="AlphaFoldDB" id="A0A8J3KJZ2"/>
<dbReference type="Pfam" id="PF01551">
    <property type="entry name" value="Peptidase_M23"/>
    <property type="match status" value="1"/>
</dbReference>
<evidence type="ECO:0000256" key="1">
    <source>
        <dbReference type="SAM" id="MobiDB-lite"/>
    </source>
</evidence>
<sequence length="264" mass="27268">MQGSSTELLKAARAQYDIVSDKIRSGLRGRSRHVVAVAALAGIASVGLVAANIDNGPTEVTPVAATSTVSREAAAERADRSARTTAKTQLAAPKAAPKAKSVAPKAAQPAQSKAKAGTSVPKAKAAAPVKVRPTWGSPMPGAQVTSCFGQRWGVLHAGVDLAEPAGTPIRAVGPGTVFSNGWAYSGYGISVVVDHGDGYFTHYAHMSRDAVQIGQKVKAGDLLGYEGSTGDSTGPHLHFEVHKGMWNQIEPSAWLKARGVPISC</sequence>
<dbReference type="InterPro" id="IPR016047">
    <property type="entry name" value="M23ase_b-sheet_dom"/>
</dbReference>
<dbReference type="PANTHER" id="PTHR21666">
    <property type="entry name" value="PEPTIDASE-RELATED"/>
    <property type="match status" value="1"/>
</dbReference>
<evidence type="ECO:0000313" key="4">
    <source>
        <dbReference type="Proteomes" id="UP000659904"/>
    </source>
</evidence>
<name>A0A8J3KJZ2_9ACTN</name>
<gene>
    <name evidence="3" type="ORF">Cci01nite_74230</name>
</gene>
<dbReference type="EMBL" id="BONH01000051">
    <property type="protein sequence ID" value="GIG02330.1"/>
    <property type="molecule type" value="Genomic_DNA"/>
</dbReference>
<dbReference type="CDD" id="cd12797">
    <property type="entry name" value="M23_peptidase"/>
    <property type="match status" value="1"/>
</dbReference>
<dbReference type="RefSeq" id="WP_120317047.1">
    <property type="nucleotide sequence ID" value="NZ_BONH01000051.1"/>
</dbReference>
<comment type="caution">
    <text evidence="3">The sequence shown here is derived from an EMBL/GenBank/DDBJ whole genome shotgun (WGS) entry which is preliminary data.</text>
</comment>
<reference evidence="3 4" key="1">
    <citation type="submission" date="2021-01" db="EMBL/GenBank/DDBJ databases">
        <title>Whole genome shotgun sequence of Catellatospora citrea NBRC 14495.</title>
        <authorList>
            <person name="Komaki H."/>
            <person name="Tamura T."/>
        </authorList>
    </citation>
    <scope>NUCLEOTIDE SEQUENCE [LARGE SCALE GENOMIC DNA]</scope>
    <source>
        <strain evidence="3 4">NBRC 14495</strain>
    </source>
</reference>
<organism evidence="3 4">
    <name type="scientific">Catellatospora citrea</name>
    <dbReference type="NCBI Taxonomy" id="53366"/>
    <lineage>
        <taxon>Bacteria</taxon>
        <taxon>Bacillati</taxon>
        <taxon>Actinomycetota</taxon>
        <taxon>Actinomycetes</taxon>
        <taxon>Micromonosporales</taxon>
        <taxon>Micromonosporaceae</taxon>
        <taxon>Catellatospora</taxon>
    </lineage>
</organism>
<feature type="domain" description="M23ase beta-sheet core" evidence="2">
    <location>
        <begin position="156"/>
        <end position="244"/>
    </location>
</feature>
<dbReference type="InterPro" id="IPR011055">
    <property type="entry name" value="Dup_hybrid_motif"/>
</dbReference>
<feature type="region of interest" description="Disordered" evidence="1">
    <location>
        <begin position="75"/>
        <end position="121"/>
    </location>
</feature>
<evidence type="ECO:0000259" key="2">
    <source>
        <dbReference type="Pfam" id="PF01551"/>
    </source>
</evidence>
<dbReference type="Gene3D" id="2.70.70.10">
    <property type="entry name" value="Glucose Permease (Domain IIA)"/>
    <property type="match status" value="1"/>
</dbReference>
<dbReference type="PANTHER" id="PTHR21666:SF270">
    <property type="entry name" value="MUREIN HYDROLASE ACTIVATOR ENVC"/>
    <property type="match status" value="1"/>
</dbReference>
<dbReference type="GO" id="GO:0004222">
    <property type="term" value="F:metalloendopeptidase activity"/>
    <property type="evidence" value="ECO:0007669"/>
    <property type="project" value="TreeGrafter"/>
</dbReference>